<dbReference type="SUPFAM" id="SSF53335">
    <property type="entry name" value="S-adenosyl-L-methionine-dependent methyltransferases"/>
    <property type="match status" value="1"/>
</dbReference>
<dbReference type="InterPro" id="IPR029063">
    <property type="entry name" value="SAM-dependent_MTases_sf"/>
</dbReference>
<dbReference type="CDD" id="cd02440">
    <property type="entry name" value="AdoMet_MTases"/>
    <property type="match status" value="1"/>
</dbReference>
<accession>A0A6V8KXX4</accession>
<dbReference type="GO" id="GO:0008757">
    <property type="term" value="F:S-adenosylmethionine-dependent methyltransferase activity"/>
    <property type="evidence" value="ECO:0007669"/>
    <property type="project" value="InterPro"/>
</dbReference>
<dbReference type="Proteomes" id="UP000482960">
    <property type="component" value="Unassembled WGS sequence"/>
</dbReference>
<gene>
    <name evidence="2" type="ORF">Prum_018820</name>
</gene>
<evidence type="ECO:0000313" key="2">
    <source>
        <dbReference type="EMBL" id="GFJ88240.1"/>
    </source>
</evidence>
<feature type="domain" description="Methyltransferase type 11" evidence="1">
    <location>
        <begin position="111"/>
        <end position="177"/>
    </location>
</feature>
<dbReference type="AlphaFoldDB" id="A0A6V8KXX4"/>
<dbReference type="EMBL" id="BLPG01000001">
    <property type="protein sequence ID" value="GFJ88240.1"/>
    <property type="molecule type" value="Genomic_DNA"/>
</dbReference>
<dbReference type="Pfam" id="PF08241">
    <property type="entry name" value="Methyltransf_11"/>
    <property type="match status" value="1"/>
</dbReference>
<dbReference type="InterPro" id="IPR013216">
    <property type="entry name" value="Methyltransf_11"/>
</dbReference>
<evidence type="ECO:0000259" key="1">
    <source>
        <dbReference type="Pfam" id="PF08241"/>
    </source>
</evidence>
<sequence>MSTVMAETIERKLRVAAQARRRDGVVALIRLVGRSAADHVLRSRVERRRADFDRHHGVDTAGVIAAEELDHARGRHGDGFSYQTVPIHQTESIFRALASSAARPLSDFTFVDLGCGKGLPLMLAMRRGFGSATGVELDSGLAAKARQNARTFTARAGIADDTIEILEQDAAQFEFPERPTALFLFNPFGAGTLGAVLDRAAESVTRCPRPFFVAYYNTVHREVFDGHPAVRLVLRTVRWSLYAVEAPA</sequence>
<reference evidence="2 3" key="1">
    <citation type="submission" date="2020-03" db="EMBL/GenBank/DDBJ databases">
        <title>Whole genome shotgun sequence of Phytohabitans rumicis NBRC 108638.</title>
        <authorList>
            <person name="Komaki H."/>
            <person name="Tamura T."/>
        </authorList>
    </citation>
    <scope>NUCLEOTIDE SEQUENCE [LARGE SCALE GENOMIC DNA]</scope>
    <source>
        <strain evidence="2 3">NBRC 108638</strain>
    </source>
</reference>
<dbReference type="Gene3D" id="3.40.50.150">
    <property type="entry name" value="Vaccinia Virus protein VP39"/>
    <property type="match status" value="1"/>
</dbReference>
<proteinExistence type="predicted"/>
<protein>
    <recommendedName>
        <fullName evidence="1">Methyltransferase type 11 domain-containing protein</fullName>
    </recommendedName>
</protein>
<evidence type="ECO:0000313" key="3">
    <source>
        <dbReference type="Proteomes" id="UP000482960"/>
    </source>
</evidence>
<keyword evidence="3" id="KW-1185">Reference proteome</keyword>
<organism evidence="2 3">
    <name type="scientific">Phytohabitans rumicis</name>
    <dbReference type="NCBI Taxonomy" id="1076125"/>
    <lineage>
        <taxon>Bacteria</taxon>
        <taxon>Bacillati</taxon>
        <taxon>Actinomycetota</taxon>
        <taxon>Actinomycetes</taxon>
        <taxon>Micromonosporales</taxon>
        <taxon>Micromonosporaceae</taxon>
    </lineage>
</organism>
<name>A0A6V8KXX4_9ACTN</name>
<comment type="caution">
    <text evidence="2">The sequence shown here is derived from an EMBL/GenBank/DDBJ whole genome shotgun (WGS) entry which is preliminary data.</text>
</comment>
<dbReference type="RefSeq" id="WP_345536143.1">
    <property type="nucleotide sequence ID" value="NZ_BAABJB010000006.1"/>
</dbReference>
<reference evidence="2 3" key="2">
    <citation type="submission" date="2020-03" db="EMBL/GenBank/DDBJ databases">
        <authorList>
            <person name="Ichikawa N."/>
            <person name="Kimura A."/>
            <person name="Kitahashi Y."/>
            <person name="Uohara A."/>
        </authorList>
    </citation>
    <scope>NUCLEOTIDE SEQUENCE [LARGE SCALE GENOMIC DNA]</scope>
    <source>
        <strain evidence="2 3">NBRC 108638</strain>
    </source>
</reference>